<feature type="domain" description="Type 4 fimbrial biogenesis protein PilX N-terminal" evidence="2">
    <location>
        <begin position="19"/>
        <end position="68"/>
    </location>
</feature>
<feature type="transmembrane region" description="Helical" evidence="1">
    <location>
        <begin position="20"/>
        <end position="38"/>
    </location>
</feature>
<evidence type="ECO:0000313" key="4">
    <source>
        <dbReference type="Proteomes" id="UP000198145"/>
    </source>
</evidence>
<accession>A0A246F3E4</accession>
<keyword evidence="1" id="KW-0812">Transmembrane</keyword>
<dbReference type="EMBL" id="NJBA01000014">
    <property type="protein sequence ID" value="OWP47554.1"/>
    <property type="molecule type" value="Genomic_DNA"/>
</dbReference>
<comment type="caution">
    <text evidence="3">The sequence shown here is derived from an EMBL/GenBank/DDBJ whole genome shotgun (WGS) entry which is preliminary data.</text>
</comment>
<evidence type="ECO:0000313" key="3">
    <source>
        <dbReference type="EMBL" id="OWP47554.1"/>
    </source>
</evidence>
<organism evidence="3 4">
    <name type="scientific">Pseudomonas nitroreducens</name>
    <dbReference type="NCBI Taxonomy" id="46680"/>
    <lineage>
        <taxon>Bacteria</taxon>
        <taxon>Pseudomonadati</taxon>
        <taxon>Pseudomonadota</taxon>
        <taxon>Gammaproteobacteria</taxon>
        <taxon>Pseudomonadales</taxon>
        <taxon>Pseudomonadaceae</taxon>
        <taxon>Pseudomonas</taxon>
    </lineage>
</organism>
<dbReference type="Proteomes" id="UP000198145">
    <property type="component" value="Unassembled WGS sequence"/>
</dbReference>
<sequence length="198" mass="21257">MTTARPHRNSYGSRQGQTGASLFIALIIMLLVTVLALSSTREVALESKITANFVEQQRLANGAEAGLRDGEYSMVNRLRPLEPTASCAAAAADTVPAPCLLTLRNNLATYALLFDSAGLSRPYSPKDGTKADSNMPIVWYALPAPGGAESGEAENPEYGNMLIQTGTFRYEVNAKASTSRNATYMRSTTAKLFDNGDR</sequence>
<keyword evidence="1" id="KW-0472">Membrane</keyword>
<reference evidence="3 4" key="1">
    <citation type="submission" date="2017-06" db="EMBL/GenBank/DDBJ databases">
        <title>Draft genome of Pseudomonas nitroreducens DF05.</title>
        <authorList>
            <person name="Iyer R."/>
        </authorList>
    </citation>
    <scope>NUCLEOTIDE SEQUENCE [LARGE SCALE GENOMIC DNA]</scope>
    <source>
        <strain evidence="3 4">DF05</strain>
    </source>
</reference>
<dbReference type="Pfam" id="PF14341">
    <property type="entry name" value="PilX_N"/>
    <property type="match status" value="1"/>
</dbReference>
<protein>
    <submittedName>
        <fullName evidence="3">Pilus assembly protein PilX</fullName>
    </submittedName>
</protein>
<dbReference type="RefSeq" id="WP_088421662.1">
    <property type="nucleotide sequence ID" value="NZ_NJBA01000014.1"/>
</dbReference>
<gene>
    <name evidence="3" type="ORF">CEG18_28020</name>
</gene>
<proteinExistence type="predicted"/>
<dbReference type="AlphaFoldDB" id="A0A246F3E4"/>
<keyword evidence="1" id="KW-1133">Transmembrane helix</keyword>
<evidence type="ECO:0000256" key="1">
    <source>
        <dbReference type="SAM" id="Phobius"/>
    </source>
</evidence>
<evidence type="ECO:0000259" key="2">
    <source>
        <dbReference type="Pfam" id="PF14341"/>
    </source>
</evidence>
<name>A0A246F3E4_PSENT</name>
<dbReference type="InterPro" id="IPR025746">
    <property type="entry name" value="PilX_N_dom"/>
</dbReference>